<keyword evidence="4" id="KW-0479">Metal-binding</keyword>
<dbReference type="Pfam" id="PF02746">
    <property type="entry name" value="MR_MLE_N"/>
    <property type="match status" value="1"/>
</dbReference>
<sequence length="447" mass="51068">KKKMLTINRIFINDIRFPTSKEGHGSDAMHTDPDYSCVYVRIGINHTDENLMGHGLTFTIGRGTEVVLAAALALKPLVLNTDLNTVFNCPGGWKKFHRRLTCDSQLRWIGPEKGAIHLATAAIVNAIWDLWAKLQSKPLWQLLVDMEPKQLVDCIDFQYISDALTEQEAIEILNRNRSSLQERVKIIRKEGYPAYTTGVGWTGYDDQTRRQLCRKALAEGYTRFKVKVGSDNIEDDRHRLRIVREEIGDDKLLMVDANQKWDVPEAIERMKQLVSFNVLWIEEPTSPDDILGHKQIASELQPYGIKVATGEQCHNRVMFKQFITSGAMQYCQIDSCRMAGVNEVLAVILMAAKYGVPVCPHAGGVGLCEYVQHFSIWDYVAVTGTRDNRMIEYVPHLVEHFQHPARCLNGHYMVPEHAGYGCHIKQESIEMYEYPNGTYWKQEQQQQ</sequence>
<dbReference type="Proteomes" id="UP000887458">
    <property type="component" value="Unassembled WGS sequence"/>
</dbReference>
<dbReference type="Gene3D" id="3.30.390.10">
    <property type="entry name" value="Enolase-like, N-terminal domain"/>
    <property type="match status" value="1"/>
</dbReference>
<evidence type="ECO:0000259" key="8">
    <source>
        <dbReference type="SMART" id="SM00922"/>
    </source>
</evidence>
<feature type="domain" description="Mandelate racemase/muconate lactonizing enzyme C-terminal" evidence="8">
    <location>
        <begin position="206"/>
        <end position="303"/>
    </location>
</feature>
<dbReference type="InterPro" id="IPR018110">
    <property type="entry name" value="Mandel_Rmase/mucon_lact_enz_CS"/>
</dbReference>
<dbReference type="InterPro" id="IPR013341">
    <property type="entry name" value="Mandelate_racemase_N_dom"/>
</dbReference>
<dbReference type="Gene3D" id="3.20.20.120">
    <property type="entry name" value="Enolase-like C-terminal domain"/>
    <property type="match status" value="1"/>
</dbReference>
<dbReference type="PANTHER" id="PTHR13794">
    <property type="entry name" value="ENOLASE SUPERFAMILY, MANDELATE RACEMASE"/>
    <property type="match status" value="1"/>
</dbReference>
<dbReference type="PROSITE" id="PS00909">
    <property type="entry name" value="MR_MLE_2"/>
    <property type="match status" value="1"/>
</dbReference>
<reference evidence="9 10" key="2">
    <citation type="journal article" date="2022" name="Mol. Biol. Evol.">
        <title>Comparative Genomics Reveals Insights into the Divergent Evolution of Astigmatic Mites and Household Pest Adaptations.</title>
        <authorList>
            <person name="Xiong Q."/>
            <person name="Wan A.T."/>
            <person name="Liu X."/>
            <person name="Fung C.S."/>
            <person name="Xiao X."/>
            <person name="Malainual N."/>
            <person name="Hou J."/>
            <person name="Wang L."/>
            <person name="Wang M."/>
            <person name="Yang K.Y."/>
            <person name="Cui Y."/>
            <person name="Leung E.L."/>
            <person name="Nong W."/>
            <person name="Shin S.K."/>
            <person name="Au S.W."/>
            <person name="Jeong K.Y."/>
            <person name="Chew F.T."/>
            <person name="Hui J.H."/>
            <person name="Leung T.F."/>
            <person name="Tungtrongchitr A."/>
            <person name="Zhong N."/>
            <person name="Liu Z."/>
            <person name="Tsui S.K."/>
        </authorList>
    </citation>
    <scope>NUCLEOTIDE SEQUENCE [LARGE SCALE GENOMIC DNA]</scope>
    <source>
        <strain evidence="9">Derp</strain>
    </source>
</reference>
<dbReference type="InterPro" id="IPR036849">
    <property type="entry name" value="Enolase-like_C_sf"/>
</dbReference>
<feature type="coiled-coil region" evidence="7">
    <location>
        <begin position="163"/>
        <end position="190"/>
    </location>
</feature>
<dbReference type="EC" id="4.2.1.68" evidence="3"/>
<dbReference type="InterPro" id="IPR029017">
    <property type="entry name" value="Enolase-like_N"/>
</dbReference>
<gene>
    <name evidence="9" type="primary">ENOSF1</name>
    <name evidence="9" type="ORF">DERP_002838</name>
</gene>
<dbReference type="InterPro" id="IPR046945">
    <property type="entry name" value="RHMD-like"/>
</dbReference>
<dbReference type="InterPro" id="IPR029065">
    <property type="entry name" value="Enolase_C-like"/>
</dbReference>
<dbReference type="EMBL" id="NJHN03000008">
    <property type="protein sequence ID" value="KAH9426738.1"/>
    <property type="molecule type" value="Genomic_DNA"/>
</dbReference>
<dbReference type="SFLD" id="SFLDF00111">
    <property type="entry name" value="L-fuconate_dehydratase"/>
    <property type="match status" value="1"/>
</dbReference>
<proteinExistence type="predicted"/>
<evidence type="ECO:0000256" key="1">
    <source>
        <dbReference type="ARBA" id="ARBA00001737"/>
    </source>
</evidence>
<dbReference type="SUPFAM" id="SSF51604">
    <property type="entry name" value="Enolase C-terminal domain-like"/>
    <property type="match status" value="1"/>
</dbReference>
<dbReference type="SMART" id="SM00922">
    <property type="entry name" value="MR_MLE"/>
    <property type="match status" value="1"/>
</dbReference>
<organism evidence="9 10">
    <name type="scientific">Dermatophagoides pteronyssinus</name>
    <name type="common">European house dust mite</name>
    <dbReference type="NCBI Taxonomy" id="6956"/>
    <lineage>
        <taxon>Eukaryota</taxon>
        <taxon>Metazoa</taxon>
        <taxon>Ecdysozoa</taxon>
        <taxon>Arthropoda</taxon>
        <taxon>Chelicerata</taxon>
        <taxon>Arachnida</taxon>
        <taxon>Acari</taxon>
        <taxon>Acariformes</taxon>
        <taxon>Sarcoptiformes</taxon>
        <taxon>Astigmata</taxon>
        <taxon>Psoroptidia</taxon>
        <taxon>Analgoidea</taxon>
        <taxon>Pyroglyphidae</taxon>
        <taxon>Dermatophagoidinae</taxon>
        <taxon>Dermatophagoides</taxon>
    </lineage>
</organism>
<dbReference type="SUPFAM" id="SSF54826">
    <property type="entry name" value="Enolase N-terminal domain-like"/>
    <property type="match status" value="1"/>
</dbReference>
<evidence type="ECO:0000256" key="6">
    <source>
        <dbReference type="ARBA" id="ARBA00023239"/>
    </source>
</evidence>
<dbReference type="InterPro" id="IPR034610">
    <property type="entry name" value="L-fuconate_dehydratase"/>
</dbReference>
<evidence type="ECO:0000256" key="7">
    <source>
        <dbReference type="SAM" id="Coils"/>
    </source>
</evidence>
<dbReference type="SFLD" id="SFLDS00001">
    <property type="entry name" value="Enolase"/>
    <property type="match status" value="1"/>
</dbReference>
<dbReference type="Pfam" id="PF13378">
    <property type="entry name" value="MR_MLE_C"/>
    <property type="match status" value="1"/>
</dbReference>
<keyword evidence="7" id="KW-0175">Coiled coil</keyword>
<accession>A0ABQ8JWD1</accession>
<evidence type="ECO:0000256" key="2">
    <source>
        <dbReference type="ARBA" id="ARBA00001946"/>
    </source>
</evidence>
<evidence type="ECO:0000256" key="4">
    <source>
        <dbReference type="ARBA" id="ARBA00022723"/>
    </source>
</evidence>
<evidence type="ECO:0000313" key="9">
    <source>
        <dbReference type="EMBL" id="KAH9426738.1"/>
    </source>
</evidence>
<keyword evidence="5" id="KW-0460">Magnesium</keyword>
<comment type="catalytic activity">
    <reaction evidence="1">
        <text>L-fuconate = 2-dehydro-3-deoxy-L-fuconate + H2O</text>
        <dbReference type="Rhea" id="RHEA:22772"/>
        <dbReference type="ChEBI" id="CHEBI:15377"/>
        <dbReference type="ChEBI" id="CHEBI:21291"/>
        <dbReference type="ChEBI" id="CHEBI:37448"/>
        <dbReference type="EC" id="4.2.1.68"/>
    </reaction>
</comment>
<name>A0ABQ8JWD1_DERPT</name>
<keyword evidence="10" id="KW-1185">Reference proteome</keyword>
<reference evidence="9 10" key="1">
    <citation type="journal article" date="2018" name="J. Allergy Clin. Immunol.">
        <title>High-quality assembly of Dermatophagoides pteronyssinus genome and transcriptome reveals a wide range of novel allergens.</title>
        <authorList>
            <person name="Liu X.Y."/>
            <person name="Yang K.Y."/>
            <person name="Wang M.Q."/>
            <person name="Kwok J.S."/>
            <person name="Zeng X."/>
            <person name="Yang Z."/>
            <person name="Xiao X.J."/>
            <person name="Lau C.P."/>
            <person name="Li Y."/>
            <person name="Huang Z.M."/>
            <person name="Ba J.G."/>
            <person name="Yim A.K."/>
            <person name="Ouyang C.Y."/>
            <person name="Ngai S.M."/>
            <person name="Chan T.F."/>
            <person name="Leung E.L."/>
            <person name="Liu L."/>
            <person name="Liu Z.G."/>
            <person name="Tsui S.K."/>
        </authorList>
    </citation>
    <scope>NUCLEOTIDE SEQUENCE [LARGE SCALE GENOMIC DNA]</scope>
    <source>
        <strain evidence="9">Derp</strain>
    </source>
</reference>
<comment type="cofactor">
    <cofactor evidence="2">
        <name>Mg(2+)</name>
        <dbReference type="ChEBI" id="CHEBI:18420"/>
    </cofactor>
</comment>
<dbReference type="PANTHER" id="PTHR13794:SF58">
    <property type="entry name" value="MITOCHONDRIAL ENOLASE SUPERFAMILY MEMBER 1"/>
    <property type="match status" value="1"/>
</dbReference>
<evidence type="ECO:0000256" key="5">
    <source>
        <dbReference type="ARBA" id="ARBA00022842"/>
    </source>
</evidence>
<protein>
    <recommendedName>
        <fullName evidence="3">L-fuconate dehydratase</fullName>
        <ecNumber evidence="3">4.2.1.68</ecNumber>
    </recommendedName>
</protein>
<dbReference type="SFLD" id="SFLDG00179">
    <property type="entry name" value="mandelate_racemase"/>
    <property type="match status" value="1"/>
</dbReference>
<feature type="non-terminal residue" evidence="9">
    <location>
        <position position="1"/>
    </location>
</feature>
<evidence type="ECO:0000256" key="3">
    <source>
        <dbReference type="ARBA" id="ARBA00013142"/>
    </source>
</evidence>
<dbReference type="InterPro" id="IPR013342">
    <property type="entry name" value="Mandelate_racemase_C"/>
</dbReference>
<comment type="caution">
    <text evidence="9">The sequence shown here is derived from an EMBL/GenBank/DDBJ whole genome shotgun (WGS) entry which is preliminary data.</text>
</comment>
<keyword evidence="6" id="KW-0456">Lyase</keyword>
<evidence type="ECO:0000313" key="10">
    <source>
        <dbReference type="Proteomes" id="UP000887458"/>
    </source>
</evidence>